<protein>
    <submittedName>
        <fullName evidence="2">Uncharacterized protein</fullName>
    </submittedName>
</protein>
<dbReference type="AlphaFoldDB" id="A0A1Z1WM70"/>
<dbReference type="EMBL" id="CP021748">
    <property type="protein sequence ID" value="ARX87432.1"/>
    <property type="molecule type" value="Genomic_DNA"/>
</dbReference>
<accession>A0A1Z1WM70</accession>
<evidence type="ECO:0000313" key="3">
    <source>
        <dbReference type="Proteomes" id="UP000195880"/>
    </source>
</evidence>
<keyword evidence="3" id="KW-1185">Reference proteome</keyword>
<proteinExistence type="predicted"/>
<name>A0A1Z1WM70_9ACTN</name>
<dbReference type="RefSeq" id="WP_087886385.1">
    <property type="nucleotide sequence ID" value="NZ_CP021748.1"/>
</dbReference>
<reference evidence="2 3" key="1">
    <citation type="submission" date="2017-05" db="EMBL/GenBank/DDBJ databases">
        <title>Streptomyces alboflavus Genome sequencing and assembly.</title>
        <authorList>
            <person name="Wang Y."/>
            <person name="Du B."/>
            <person name="Ding Y."/>
            <person name="Liu H."/>
            <person name="Hou Q."/>
            <person name="Liu K."/>
            <person name="Wang C."/>
            <person name="Yao L."/>
        </authorList>
    </citation>
    <scope>NUCLEOTIDE SEQUENCE [LARGE SCALE GENOMIC DNA]</scope>
    <source>
        <strain evidence="2 3">MDJK44</strain>
    </source>
</reference>
<sequence length="139" mass="15684">MMYDQERAQQPQGERPDLVEQHAGQAPRTEAARAPREPVTGADAPIRTPGSALLAQGERDKLTMRLQQALNTFIESPRQAVEDADGVFDEAVTQLAETLAERRRVLRASWQGEDTEAQTEELRLALRQYKETTELLLRM</sequence>
<organism evidence="2 3">
    <name type="scientific">Streptomyces alboflavus</name>
    <dbReference type="NCBI Taxonomy" id="67267"/>
    <lineage>
        <taxon>Bacteria</taxon>
        <taxon>Bacillati</taxon>
        <taxon>Actinomycetota</taxon>
        <taxon>Actinomycetes</taxon>
        <taxon>Kitasatosporales</taxon>
        <taxon>Streptomycetaceae</taxon>
        <taxon>Streptomyces</taxon>
    </lineage>
</organism>
<feature type="region of interest" description="Disordered" evidence="1">
    <location>
        <begin position="1"/>
        <end position="48"/>
    </location>
</feature>
<evidence type="ECO:0000313" key="2">
    <source>
        <dbReference type="EMBL" id="ARX87432.1"/>
    </source>
</evidence>
<dbReference type="OrthoDB" id="3217284at2"/>
<evidence type="ECO:0000256" key="1">
    <source>
        <dbReference type="SAM" id="MobiDB-lite"/>
    </source>
</evidence>
<dbReference type="KEGG" id="salf:SMD44_06913"/>
<gene>
    <name evidence="2" type="ORF">SMD44_06913</name>
</gene>
<dbReference type="Proteomes" id="UP000195880">
    <property type="component" value="Chromosome"/>
</dbReference>